<evidence type="ECO:0000259" key="1">
    <source>
        <dbReference type="PROSITE" id="PS51746"/>
    </source>
</evidence>
<dbReference type="PROSITE" id="PS51746">
    <property type="entry name" value="PPM_2"/>
    <property type="match status" value="1"/>
</dbReference>
<protein>
    <submittedName>
        <fullName evidence="2">Phosphatase 2C-like domain-containing protein</fullName>
    </submittedName>
</protein>
<sequence length="433" mass="47981">MDRTSNRAYFGIFDGLANSLHERIETVSLDDLPELLKRLRAFGGYFKRFKIPGIFKNLVDQEGRRLSGVTDTDMSVEQRIMLGFLMSDVYCIDSLLKTDGKQQEHEGSTGSIAIVEPHDDRAFWESQRYDIIVGHVGDTRILVCESCSGEAVALTTGDHHPGNPLEQERLRKLAGYVTTDSWGDDRILGLLATSRAFGDSKLKRYGVSSEPDIVLVTDGVTSVMSDQEVVDIVKQYKDPTTSAKHIVDICDQFGSEDNITAVVVRLKDWGARMNDLTLDLRKYRLANSPMNDALAATQSLEEELLGQGYLMETPLGSSLAAELQSATSPLLNASRLTSLAMENNPLLFDVNGNNPGIMSPLQWNGVGIGAFGANYGRSRRSSFSSTWSSLDQEDYDPFEALKKQLEELNSAVWETKTLHKRLLNTLVADEALQ</sequence>
<evidence type="ECO:0000313" key="2">
    <source>
        <dbReference type="EMBL" id="KAL0096446.1"/>
    </source>
</evidence>
<dbReference type="InterPro" id="IPR036457">
    <property type="entry name" value="PPM-type-like_dom_sf"/>
</dbReference>
<reference evidence="2 3" key="1">
    <citation type="submission" date="2024-04" db="EMBL/GenBank/DDBJ databases">
        <title>Symmetric and asymmetric DNA N6-adenine methylation regulates different biological responses in Mucorales.</title>
        <authorList>
            <consortium name="Lawrence Berkeley National Laboratory"/>
            <person name="Lax C."/>
            <person name="Mondo S.J."/>
            <person name="Osorio-Concepcion M."/>
            <person name="Muszewska A."/>
            <person name="Corrochano-Luque M."/>
            <person name="Gutierrez G."/>
            <person name="Riley R."/>
            <person name="Lipzen A."/>
            <person name="Guo J."/>
            <person name="Hundley H."/>
            <person name="Amirebrahimi M."/>
            <person name="Ng V."/>
            <person name="Lorenzo-Gutierrez D."/>
            <person name="Binder U."/>
            <person name="Yang J."/>
            <person name="Song Y."/>
            <person name="Canovas D."/>
            <person name="Navarro E."/>
            <person name="Freitag M."/>
            <person name="Gabaldon T."/>
            <person name="Grigoriev I.V."/>
            <person name="Corrochano L.M."/>
            <person name="Nicolas F.E."/>
            <person name="Garre V."/>
        </authorList>
    </citation>
    <scope>NUCLEOTIDE SEQUENCE [LARGE SCALE GENOMIC DNA]</scope>
    <source>
        <strain evidence="2 3">L51</strain>
    </source>
</reference>
<dbReference type="EMBL" id="JBCLYO010000001">
    <property type="protein sequence ID" value="KAL0096446.1"/>
    <property type="molecule type" value="Genomic_DNA"/>
</dbReference>
<dbReference type="Pfam" id="PF00481">
    <property type="entry name" value="PP2C"/>
    <property type="match status" value="1"/>
</dbReference>
<proteinExistence type="predicted"/>
<comment type="caution">
    <text evidence="2">The sequence shown here is derived from an EMBL/GenBank/DDBJ whole genome shotgun (WGS) entry which is preliminary data.</text>
</comment>
<dbReference type="InterPro" id="IPR015655">
    <property type="entry name" value="PP2C"/>
</dbReference>
<dbReference type="InterPro" id="IPR001932">
    <property type="entry name" value="PPM-type_phosphatase-like_dom"/>
</dbReference>
<organism evidence="2 3">
    <name type="scientific">Phycomyces blakesleeanus</name>
    <dbReference type="NCBI Taxonomy" id="4837"/>
    <lineage>
        <taxon>Eukaryota</taxon>
        <taxon>Fungi</taxon>
        <taxon>Fungi incertae sedis</taxon>
        <taxon>Mucoromycota</taxon>
        <taxon>Mucoromycotina</taxon>
        <taxon>Mucoromycetes</taxon>
        <taxon>Mucorales</taxon>
        <taxon>Phycomycetaceae</taxon>
        <taxon>Phycomyces</taxon>
    </lineage>
</organism>
<gene>
    <name evidence="2" type="ORF">J3Q64DRAFT_1621092</name>
</gene>
<dbReference type="CDD" id="cd00143">
    <property type="entry name" value="PP2Cc"/>
    <property type="match status" value="1"/>
</dbReference>
<evidence type="ECO:0000313" key="3">
    <source>
        <dbReference type="Proteomes" id="UP001448207"/>
    </source>
</evidence>
<feature type="domain" description="PPM-type phosphatase" evidence="1">
    <location>
        <begin position="1"/>
        <end position="266"/>
    </location>
</feature>
<name>A0ABR3BC66_PHYBL</name>
<feature type="non-terminal residue" evidence="2">
    <location>
        <position position="433"/>
    </location>
</feature>
<dbReference type="PANTHER" id="PTHR47992">
    <property type="entry name" value="PROTEIN PHOSPHATASE"/>
    <property type="match status" value="1"/>
</dbReference>
<keyword evidence="3" id="KW-1185">Reference proteome</keyword>
<dbReference type="SMART" id="SM00332">
    <property type="entry name" value="PP2Cc"/>
    <property type="match status" value="1"/>
</dbReference>
<dbReference type="Gene3D" id="3.60.40.10">
    <property type="entry name" value="PPM-type phosphatase domain"/>
    <property type="match status" value="1"/>
</dbReference>
<dbReference type="Proteomes" id="UP001448207">
    <property type="component" value="Unassembled WGS sequence"/>
</dbReference>
<dbReference type="SUPFAM" id="SSF81606">
    <property type="entry name" value="PP2C-like"/>
    <property type="match status" value="1"/>
</dbReference>
<accession>A0ABR3BC66</accession>